<accession>A0A8R7PQ24</accession>
<evidence type="ECO:0000256" key="1">
    <source>
        <dbReference type="SAM" id="MobiDB-lite"/>
    </source>
</evidence>
<dbReference type="EnsemblPlants" id="TuG1812G0300001883.01.T01">
    <property type="protein sequence ID" value="TuG1812G0300001883.01.T01"/>
    <property type="gene ID" value="TuG1812G0300001883.01"/>
</dbReference>
<name>A0A8R7PQ24_TRIUA</name>
<organism evidence="2 3">
    <name type="scientific">Triticum urartu</name>
    <name type="common">Red wild einkorn</name>
    <name type="synonym">Crithodium urartu</name>
    <dbReference type="NCBI Taxonomy" id="4572"/>
    <lineage>
        <taxon>Eukaryota</taxon>
        <taxon>Viridiplantae</taxon>
        <taxon>Streptophyta</taxon>
        <taxon>Embryophyta</taxon>
        <taxon>Tracheophyta</taxon>
        <taxon>Spermatophyta</taxon>
        <taxon>Magnoliopsida</taxon>
        <taxon>Liliopsida</taxon>
        <taxon>Poales</taxon>
        <taxon>Poaceae</taxon>
        <taxon>BOP clade</taxon>
        <taxon>Pooideae</taxon>
        <taxon>Triticodae</taxon>
        <taxon>Triticeae</taxon>
        <taxon>Triticinae</taxon>
        <taxon>Triticum</taxon>
    </lineage>
</organism>
<reference evidence="2" key="3">
    <citation type="submission" date="2022-06" db="UniProtKB">
        <authorList>
            <consortium name="EnsemblPlants"/>
        </authorList>
    </citation>
    <scope>IDENTIFICATION</scope>
</reference>
<keyword evidence="3" id="KW-1185">Reference proteome</keyword>
<dbReference type="Proteomes" id="UP000015106">
    <property type="component" value="Chromosome 3"/>
</dbReference>
<feature type="compositionally biased region" description="Basic residues" evidence="1">
    <location>
        <begin position="71"/>
        <end position="86"/>
    </location>
</feature>
<evidence type="ECO:0000313" key="3">
    <source>
        <dbReference type="Proteomes" id="UP000015106"/>
    </source>
</evidence>
<feature type="region of interest" description="Disordered" evidence="1">
    <location>
        <begin position="62"/>
        <end position="128"/>
    </location>
</feature>
<reference evidence="3" key="1">
    <citation type="journal article" date="2013" name="Nature">
        <title>Draft genome of the wheat A-genome progenitor Triticum urartu.</title>
        <authorList>
            <person name="Ling H.Q."/>
            <person name="Zhao S."/>
            <person name="Liu D."/>
            <person name="Wang J."/>
            <person name="Sun H."/>
            <person name="Zhang C."/>
            <person name="Fan H."/>
            <person name="Li D."/>
            <person name="Dong L."/>
            <person name="Tao Y."/>
            <person name="Gao C."/>
            <person name="Wu H."/>
            <person name="Li Y."/>
            <person name="Cui Y."/>
            <person name="Guo X."/>
            <person name="Zheng S."/>
            <person name="Wang B."/>
            <person name="Yu K."/>
            <person name="Liang Q."/>
            <person name="Yang W."/>
            <person name="Lou X."/>
            <person name="Chen J."/>
            <person name="Feng M."/>
            <person name="Jian J."/>
            <person name="Zhang X."/>
            <person name="Luo G."/>
            <person name="Jiang Y."/>
            <person name="Liu J."/>
            <person name="Wang Z."/>
            <person name="Sha Y."/>
            <person name="Zhang B."/>
            <person name="Wu H."/>
            <person name="Tang D."/>
            <person name="Shen Q."/>
            <person name="Xue P."/>
            <person name="Zou S."/>
            <person name="Wang X."/>
            <person name="Liu X."/>
            <person name="Wang F."/>
            <person name="Yang Y."/>
            <person name="An X."/>
            <person name="Dong Z."/>
            <person name="Zhang K."/>
            <person name="Zhang X."/>
            <person name="Luo M.C."/>
            <person name="Dvorak J."/>
            <person name="Tong Y."/>
            <person name="Wang J."/>
            <person name="Yang H."/>
            <person name="Li Z."/>
            <person name="Wang D."/>
            <person name="Zhang A."/>
            <person name="Wang J."/>
        </authorList>
    </citation>
    <scope>NUCLEOTIDE SEQUENCE</scope>
    <source>
        <strain evidence="3">cv. G1812</strain>
    </source>
</reference>
<dbReference type="AlphaFoldDB" id="A0A8R7PQ24"/>
<evidence type="ECO:0000313" key="2">
    <source>
        <dbReference type="EnsemblPlants" id="TuG1812G0300001883.01.T01"/>
    </source>
</evidence>
<reference evidence="2" key="2">
    <citation type="submission" date="2018-03" db="EMBL/GenBank/DDBJ databases">
        <title>The Triticum urartu genome reveals the dynamic nature of wheat genome evolution.</title>
        <authorList>
            <person name="Ling H."/>
            <person name="Ma B."/>
            <person name="Shi X."/>
            <person name="Liu H."/>
            <person name="Dong L."/>
            <person name="Sun H."/>
            <person name="Cao Y."/>
            <person name="Gao Q."/>
            <person name="Zheng S."/>
            <person name="Li Y."/>
            <person name="Yu Y."/>
            <person name="Du H."/>
            <person name="Qi M."/>
            <person name="Li Y."/>
            <person name="Yu H."/>
            <person name="Cui Y."/>
            <person name="Wang N."/>
            <person name="Chen C."/>
            <person name="Wu H."/>
            <person name="Zhao Y."/>
            <person name="Zhang J."/>
            <person name="Li Y."/>
            <person name="Zhou W."/>
            <person name="Zhang B."/>
            <person name="Hu W."/>
            <person name="Eijk M."/>
            <person name="Tang J."/>
            <person name="Witsenboer H."/>
            <person name="Zhao S."/>
            <person name="Li Z."/>
            <person name="Zhang A."/>
            <person name="Wang D."/>
            <person name="Liang C."/>
        </authorList>
    </citation>
    <scope>NUCLEOTIDE SEQUENCE [LARGE SCALE GENOMIC DNA]</scope>
    <source>
        <strain evidence="2">cv. G1812</strain>
    </source>
</reference>
<proteinExistence type="predicted"/>
<dbReference type="Gramene" id="TuG1812G0300001883.01.T01">
    <property type="protein sequence ID" value="TuG1812G0300001883.01.T01"/>
    <property type="gene ID" value="TuG1812G0300001883.01"/>
</dbReference>
<sequence>RRPTPPHPTFLDRAAYLPGSRCHHRLLLRIHSPTILTVPNHEPCSSLDPFLLDATSEAITVPPGLLNHGMRASRKVPRASNPRRRLPPFASSPLPRQGSIATAHPHPRLGSTTVVPRPFNDATPTASS</sequence>
<protein>
    <submittedName>
        <fullName evidence="2">Uncharacterized protein</fullName>
    </submittedName>
</protein>